<keyword evidence="1" id="KW-0347">Helicase</keyword>
<dbReference type="OrthoDB" id="244690at2759"/>
<keyword evidence="1" id="KW-0547">Nucleotide-binding</keyword>
<keyword evidence="2" id="KW-1185">Reference proteome</keyword>
<accession>A0A422NZW9</accession>
<dbReference type="AlphaFoldDB" id="A0A422NZW9"/>
<comment type="caution">
    <text evidence="1">The sequence shown here is derived from an EMBL/GenBank/DDBJ whole genome shotgun (WGS) entry which is preliminary data.</text>
</comment>
<proteinExistence type="predicted"/>
<reference evidence="1 2" key="1">
    <citation type="journal article" date="2018" name="BMC Genomics">
        <title>Genomic comparison of Trypanosoma conorhini and Trypanosoma rangeli to Trypanosoma cruzi strains of high and low virulence.</title>
        <authorList>
            <person name="Bradwell K.R."/>
            <person name="Koparde V.N."/>
            <person name="Matveyev A.V."/>
            <person name="Serrano M.G."/>
            <person name="Alves J.M."/>
            <person name="Parikh H."/>
            <person name="Huang B."/>
            <person name="Lee V."/>
            <person name="Espinosa-Alvarez O."/>
            <person name="Ortiz P.A."/>
            <person name="Costa-Martins A.G."/>
            <person name="Teixeira M.M."/>
            <person name="Buck G.A."/>
        </authorList>
    </citation>
    <scope>NUCLEOTIDE SEQUENCE [LARGE SCALE GENOMIC DNA]</scope>
    <source>
        <strain evidence="1 2">025E</strain>
    </source>
</reference>
<dbReference type="Proteomes" id="UP000284403">
    <property type="component" value="Unassembled WGS sequence"/>
</dbReference>
<protein>
    <submittedName>
        <fullName evidence="1">Putative pre-mRNA splicing factor ATP-dependent RNA helicase</fullName>
    </submittedName>
</protein>
<sequence>MAERFCVHLAPLDVSLMAEEKNGEVAPLLHVEFHMQQRGDALYDEAELRAEGRDTKSRALLTRLYYGAANIVREIEAGPALVRGRPIAAGGSRRSSAHLHLQNGDRLFFQQPVEAGDYMLAVTVPAGVWRWLGPVTLQILLATAVRGYEIATSVAAVASVPTYYPLRERLTESAGAVEDAVRRRMQQVMEFVELLSECEHHETASSAALLRGGQEVVLATQRLCHERPSPARSDSRLSGTLQQLLWSATSYADYVSLSGAFASGGVCSGHKRLVVTAAAVWYRGVPLFNSGPGDDFEAYLLPAALVAYADRCLASREATAVQQPITVKCLSMHRQTAQEAPRAAGYVRQHEDAKEQTAAVTLAFVSLGGWIIALHMEAALNAFTGAPMPHIVSGVTELITRTLETPRFATLVRLHTAGGQVMMEGQTASTTVSPAPTTAAAAAAMTAASACILRGVRHFGLFAHFCAGASYATTVARDICLYRYRQTAPSEVVSNEWSLWPRHTQTAVQRLVELSALTLRRRCRKACGGGVERLATFSLLRGRRSVVVLLAVPACSPVPKVVFFLAELEPEGIPAATELRAFATWVLKKVV</sequence>
<organism evidence="1 2">
    <name type="scientific">Trypanosoma conorhini</name>
    <dbReference type="NCBI Taxonomy" id="83891"/>
    <lineage>
        <taxon>Eukaryota</taxon>
        <taxon>Discoba</taxon>
        <taxon>Euglenozoa</taxon>
        <taxon>Kinetoplastea</taxon>
        <taxon>Metakinetoplastina</taxon>
        <taxon>Trypanosomatida</taxon>
        <taxon>Trypanosomatidae</taxon>
        <taxon>Trypanosoma</taxon>
    </lineage>
</organism>
<name>A0A422NZW9_9TRYP</name>
<dbReference type="RefSeq" id="XP_029226315.1">
    <property type="nucleotide sequence ID" value="XM_029373567.1"/>
</dbReference>
<evidence type="ECO:0000313" key="2">
    <source>
        <dbReference type="Proteomes" id="UP000284403"/>
    </source>
</evidence>
<dbReference type="GO" id="GO:0004386">
    <property type="term" value="F:helicase activity"/>
    <property type="evidence" value="ECO:0007669"/>
    <property type="project" value="UniProtKB-KW"/>
</dbReference>
<keyword evidence="1" id="KW-0067">ATP-binding</keyword>
<evidence type="ECO:0000313" key="1">
    <source>
        <dbReference type="EMBL" id="RNF11008.1"/>
    </source>
</evidence>
<dbReference type="EMBL" id="MKKU01000469">
    <property type="protein sequence ID" value="RNF11008.1"/>
    <property type="molecule type" value="Genomic_DNA"/>
</dbReference>
<dbReference type="GeneID" id="40320303"/>
<keyword evidence="1" id="KW-0378">Hydrolase</keyword>
<gene>
    <name evidence="1" type="ORF">Tco025E_06692</name>
</gene>